<evidence type="ECO:0000313" key="2">
    <source>
        <dbReference type="EMBL" id="KAL3768251.1"/>
    </source>
</evidence>
<evidence type="ECO:0008006" key="4">
    <source>
        <dbReference type="Google" id="ProtNLM"/>
    </source>
</evidence>
<keyword evidence="3" id="KW-1185">Reference proteome</keyword>
<reference evidence="2 3" key="1">
    <citation type="submission" date="2024-10" db="EMBL/GenBank/DDBJ databases">
        <title>Updated reference genomes for cyclostephanoid diatoms.</title>
        <authorList>
            <person name="Roberts W.R."/>
            <person name="Alverson A.J."/>
        </authorList>
    </citation>
    <scope>NUCLEOTIDE SEQUENCE [LARGE SCALE GENOMIC DNA]</scope>
    <source>
        <strain evidence="2 3">AJA276-08</strain>
    </source>
</reference>
<proteinExistence type="predicted"/>
<dbReference type="Proteomes" id="UP001530315">
    <property type="component" value="Unassembled WGS sequence"/>
</dbReference>
<feature type="compositionally biased region" description="Basic and acidic residues" evidence="1">
    <location>
        <begin position="63"/>
        <end position="72"/>
    </location>
</feature>
<feature type="compositionally biased region" description="Basic and acidic residues" evidence="1">
    <location>
        <begin position="197"/>
        <end position="206"/>
    </location>
</feature>
<comment type="caution">
    <text evidence="2">The sequence shown here is derived from an EMBL/GenBank/DDBJ whole genome shotgun (WGS) entry which is preliminary data.</text>
</comment>
<feature type="compositionally biased region" description="Pro residues" evidence="1">
    <location>
        <begin position="28"/>
        <end position="38"/>
    </location>
</feature>
<sequence length="699" mass="73793">MTSAAHRTASSALAASSEADPTSCGDPPTLPPPPPPLLAAPTSPHGTTTSRSKSKRMVVIDPRSGKKYDLRADDHSLTNKELHVYGSGGPPVAAPPPLVPASAWSASAAAARDADSHTLDTASALTDPEYNYPGGGGGGGGGGLGALLRCGSTLGDIAGMVLGGGDGDDDGDIIRDEAVAAMLLDGGGIVAEEGRDDVECSERDGKTPPGAAGTGNDGDGDDPLSKALSAAMMSPLAMLSGLAKKFSFADAADDGNTQAHVSRNEPRYRRLTVVVFPEEVRSCLEGASDSGRGVGLLGMKFRQCGDDFQAHVRWIQRGSKAERMGVRVGDIVSFAVALSNMTEEQNSFLAEKLIKRLEAVGMRTSYRELYDIFLSKTTNNRPIGLVFRRYANRGGGAGAPSETTETASPRTAGAIFITNEFEWSTDFLQSLSIKCREYEFDQKVPFGKVVDLEEEGSMGHKLVSFLPPPNVDTSPSSLIVSDYLNDVLDSWKIGYNCSKSSPTIACIDSAFGGGSGAKHAAANSDFLSNRILCSLLEQSMGLVFLRRKQNEDKATTGSGFAVVRKAEGSWSAPCFLSILGSRDGHVDGTDASRPSQPDVKMIVIRNTAMVVGLISGNAVKFSVRKDERANVLVRDAAVIGLQDGRFQLASDFFVAVKANEVQNQGAYNLSTDHIEASDILTGLFIYLLYSSYTTLYGSI</sequence>
<dbReference type="EMBL" id="JALLAZ020001683">
    <property type="protein sequence ID" value="KAL3768251.1"/>
    <property type="molecule type" value="Genomic_DNA"/>
</dbReference>
<evidence type="ECO:0000256" key="1">
    <source>
        <dbReference type="SAM" id="MobiDB-lite"/>
    </source>
</evidence>
<dbReference type="AlphaFoldDB" id="A0ABD3MZK4"/>
<protein>
    <recommendedName>
        <fullName evidence="4">PDZ domain-containing protein</fullName>
    </recommendedName>
</protein>
<evidence type="ECO:0000313" key="3">
    <source>
        <dbReference type="Proteomes" id="UP001530315"/>
    </source>
</evidence>
<organism evidence="2 3">
    <name type="scientific">Stephanodiscus triporus</name>
    <dbReference type="NCBI Taxonomy" id="2934178"/>
    <lineage>
        <taxon>Eukaryota</taxon>
        <taxon>Sar</taxon>
        <taxon>Stramenopiles</taxon>
        <taxon>Ochrophyta</taxon>
        <taxon>Bacillariophyta</taxon>
        <taxon>Coscinodiscophyceae</taxon>
        <taxon>Thalassiosirophycidae</taxon>
        <taxon>Stephanodiscales</taxon>
        <taxon>Stephanodiscaceae</taxon>
        <taxon>Stephanodiscus</taxon>
    </lineage>
</organism>
<accession>A0ABD3MZK4</accession>
<gene>
    <name evidence="2" type="ORF">ACHAW5_000004</name>
</gene>
<feature type="compositionally biased region" description="Low complexity" evidence="1">
    <location>
        <begin position="1"/>
        <end position="19"/>
    </location>
</feature>
<feature type="region of interest" description="Disordered" evidence="1">
    <location>
        <begin position="193"/>
        <end position="225"/>
    </location>
</feature>
<name>A0ABD3MZK4_9STRA</name>
<feature type="region of interest" description="Disordered" evidence="1">
    <location>
        <begin position="1"/>
        <end position="72"/>
    </location>
</feature>